<dbReference type="GO" id="GO:0003723">
    <property type="term" value="F:RNA binding"/>
    <property type="evidence" value="ECO:0007669"/>
    <property type="project" value="UniProtKB-KW"/>
</dbReference>
<dbReference type="InterPro" id="IPR020598">
    <property type="entry name" value="rRNA_Ade_methylase_Trfase_N"/>
</dbReference>
<dbReference type="Gene3D" id="1.10.8.100">
    <property type="entry name" value="Ribosomal RNA adenine dimethylase-like, domain 2"/>
    <property type="match status" value="1"/>
</dbReference>
<keyword evidence="2" id="KW-0698">rRNA processing</keyword>
<keyword evidence="1" id="KW-0963">Cytoplasm</keyword>
<name>A0A6J5ZMD6_9ZZZZ</name>
<keyword evidence="6" id="KW-0694">RNA-binding</keyword>
<dbReference type="Pfam" id="PF00398">
    <property type="entry name" value="RrnaAD"/>
    <property type="match status" value="1"/>
</dbReference>
<accession>A0A6J5ZMD6</accession>
<dbReference type="EMBL" id="CAESAJ010000140">
    <property type="protein sequence ID" value="CAB4342546.1"/>
    <property type="molecule type" value="Genomic_DNA"/>
</dbReference>
<dbReference type="PROSITE" id="PS01131">
    <property type="entry name" value="RRNA_A_DIMETH"/>
    <property type="match status" value="1"/>
</dbReference>
<proteinExistence type="inferred from homology"/>
<dbReference type="PROSITE" id="PS51689">
    <property type="entry name" value="SAM_RNA_A_N6_MT"/>
    <property type="match status" value="1"/>
</dbReference>
<dbReference type="SMART" id="SM00650">
    <property type="entry name" value="rADc"/>
    <property type="match status" value="1"/>
</dbReference>
<evidence type="ECO:0000259" key="7">
    <source>
        <dbReference type="SMART" id="SM00650"/>
    </source>
</evidence>
<dbReference type="HAMAP" id="MF_00607">
    <property type="entry name" value="16SrRNA_methyltr_A"/>
    <property type="match status" value="1"/>
</dbReference>
<dbReference type="InterPro" id="IPR020596">
    <property type="entry name" value="rRNA_Ade_Mease_Trfase_CS"/>
</dbReference>
<dbReference type="InterPro" id="IPR023165">
    <property type="entry name" value="rRNA_Ade_diMease-like_C"/>
</dbReference>
<dbReference type="InterPro" id="IPR029063">
    <property type="entry name" value="SAM-dependent_MTases_sf"/>
</dbReference>
<dbReference type="SUPFAM" id="SSF53335">
    <property type="entry name" value="S-adenosyl-L-methionine-dependent methyltransferases"/>
    <property type="match status" value="1"/>
</dbReference>
<gene>
    <name evidence="8" type="ORF">UFOPK3770_01092</name>
</gene>
<evidence type="ECO:0000256" key="6">
    <source>
        <dbReference type="ARBA" id="ARBA00022884"/>
    </source>
</evidence>
<keyword evidence="3" id="KW-0489">Methyltransferase</keyword>
<dbReference type="PANTHER" id="PTHR11727">
    <property type="entry name" value="DIMETHYLADENOSINE TRANSFERASE"/>
    <property type="match status" value="1"/>
</dbReference>
<protein>
    <submittedName>
        <fullName evidence="8">Unannotated protein</fullName>
    </submittedName>
</protein>
<dbReference type="PANTHER" id="PTHR11727:SF7">
    <property type="entry name" value="DIMETHYLADENOSINE TRANSFERASE-RELATED"/>
    <property type="match status" value="1"/>
</dbReference>
<sequence length="285" mass="30753">MADVRLLGAADVRRLAASVNISPTKKWGQNFVIDPNTVRRIVELGNVTSSDVVLEVGPGLGSLSLAILERGARVVSVEIDPELADKLPDTIAEYAPDSLGQFSVVNADALRITTLDYAPTKLIANLPYNISVPVVLHLLETFSSLDEVLVMVQAEVADRLAAKPGNKTYGVPSVKARWYGSVTKVGAVGRNVFWPAPNVDSGLVRITVEHKRLDATELREQVFAIVDSAFGQRRKALRTALGTALGTPQRVEEILHRAGISPMERGEQLTLEEFISIALAAQEVG</sequence>
<evidence type="ECO:0000313" key="8">
    <source>
        <dbReference type="EMBL" id="CAB4342546.1"/>
    </source>
</evidence>
<evidence type="ECO:0000256" key="1">
    <source>
        <dbReference type="ARBA" id="ARBA00022490"/>
    </source>
</evidence>
<dbReference type="InterPro" id="IPR001737">
    <property type="entry name" value="KsgA/Erm"/>
</dbReference>
<keyword evidence="5" id="KW-0949">S-adenosyl-L-methionine</keyword>
<reference evidence="8" key="1">
    <citation type="submission" date="2020-05" db="EMBL/GenBank/DDBJ databases">
        <authorList>
            <person name="Chiriac C."/>
            <person name="Salcher M."/>
            <person name="Ghai R."/>
            <person name="Kavagutti S V."/>
        </authorList>
    </citation>
    <scope>NUCLEOTIDE SEQUENCE</scope>
</reference>
<evidence type="ECO:0000256" key="2">
    <source>
        <dbReference type="ARBA" id="ARBA00022552"/>
    </source>
</evidence>
<dbReference type="NCBIfam" id="TIGR00755">
    <property type="entry name" value="ksgA"/>
    <property type="match status" value="1"/>
</dbReference>
<evidence type="ECO:0000256" key="4">
    <source>
        <dbReference type="ARBA" id="ARBA00022679"/>
    </source>
</evidence>
<evidence type="ECO:0000256" key="5">
    <source>
        <dbReference type="ARBA" id="ARBA00022691"/>
    </source>
</evidence>
<dbReference type="CDD" id="cd02440">
    <property type="entry name" value="AdoMet_MTases"/>
    <property type="match status" value="1"/>
</dbReference>
<dbReference type="GO" id="GO:0005829">
    <property type="term" value="C:cytosol"/>
    <property type="evidence" value="ECO:0007669"/>
    <property type="project" value="TreeGrafter"/>
</dbReference>
<evidence type="ECO:0000256" key="3">
    <source>
        <dbReference type="ARBA" id="ARBA00022603"/>
    </source>
</evidence>
<organism evidence="8">
    <name type="scientific">freshwater metagenome</name>
    <dbReference type="NCBI Taxonomy" id="449393"/>
    <lineage>
        <taxon>unclassified sequences</taxon>
        <taxon>metagenomes</taxon>
        <taxon>ecological metagenomes</taxon>
    </lineage>
</organism>
<dbReference type="Gene3D" id="3.40.50.150">
    <property type="entry name" value="Vaccinia Virus protein VP39"/>
    <property type="match status" value="1"/>
</dbReference>
<dbReference type="GO" id="GO:0000179">
    <property type="term" value="F:rRNA (adenine-N6,N6-)-dimethyltransferase activity"/>
    <property type="evidence" value="ECO:0007669"/>
    <property type="project" value="InterPro"/>
</dbReference>
<dbReference type="FunFam" id="3.40.50.150:FF:000023">
    <property type="entry name" value="Ribosomal RNA small subunit methyltransferase A"/>
    <property type="match status" value="1"/>
</dbReference>
<dbReference type="AlphaFoldDB" id="A0A6J5ZMD6"/>
<dbReference type="InterPro" id="IPR011530">
    <property type="entry name" value="rRNA_adenine_dimethylase"/>
</dbReference>
<keyword evidence="4" id="KW-0808">Transferase</keyword>
<feature type="domain" description="Ribosomal RNA adenine methylase transferase N-terminal" evidence="7">
    <location>
        <begin position="37"/>
        <end position="210"/>
    </location>
</feature>